<accession>A0A4C1SC19</accession>
<sequence>MERALVCPTTCVARRVRFQSPHSLDVAGIRFHNLLYQIDGSVGQDFRIRSVQIAKDIVVTSTTSASRTNGFEHKPHSFKCVVKSDWATPKCCSYLGRVKKWACTTGEIRHP</sequence>
<proteinExistence type="predicted"/>
<gene>
    <name evidence="1" type="ORF">EVAR_734_1</name>
</gene>
<evidence type="ECO:0000313" key="2">
    <source>
        <dbReference type="Proteomes" id="UP000299102"/>
    </source>
</evidence>
<name>A0A4C1SC19_EUMVA</name>
<organism evidence="1 2">
    <name type="scientific">Eumeta variegata</name>
    <name type="common">Bagworm moth</name>
    <name type="synonym">Eumeta japonica</name>
    <dbReference type="NCBI Taxonomy" id="151549"/>
    <lineage>
        <taxon>Eukaryota</taxon>
        <taxon>Metazoa</taxon>
        <taxon>Ecdysozoa</taxon>
        <taxon>Arthropoda</taxon>
        <taxon>Hexapoda</taxon>
        <taxon>Insecta</taxon>
        <taxon>Pterygota</taxon>
        <taxon>Neoptera</taxon>
        <taxon>Endopterygota</taxon>
        <taxon>Lepidoptera</taxon>
        <taxon>Glossata</taxon>
        <taxon>Ditrysia</taxon>
        <taxon>Tineoidea</taxon>
        <taxon>Psychidae</taxon>
        <taxon>Oiketicinae</taxon>
        <taxon>Eumeta</taxon>
    </lineage>
</organism>
<dbReference type="EMBL" id="BGZK01000003">
    <property type="protein sequence ID" value="GBO99593.1"/>
    <property type="molecule type" value="Genomic_DNA"/>
</dbReference>
<dbReference type="Proteomes" id="UP000299102">
    <property type="component" value="Unassembled WGS sequence"/>
</dbReference>
<comment type="caution">
    <text evidence="1">The sequence shown here is derived from an EMBL/GenBank/DDBJ whole genome shotgun (WGS) entry which is preliminary data.</text>
</comment>
<dbReference type="AlphaFoldDB" id="A0A4C1SC19"/>
<keyword evidence="2" id="KW-1185">Reference proteome</keyword>
<evidence type="ECO:0000313" key="1">
    <source>
        <dbReference type="EMBL" id="GBO99593.1"/>
    </source>
</evidence>
<protein>
    <submittedName>
        <fullName evidence="1">Uncharacterized protein</fullName>
    </submittedName>
</protein>
<reference evidence="1 2" key="1">
    <citation type="journal article" date="2019" name="Commun. Biol.">
        <title>The bagworm genome reveals a unique fibroin gene that provides high tensile strength.</title>
        <authorList>
            <person name="Kono N."/>
            <person name="Nakamura H."/>
            <person name="Ohtoshi R."/>
            <person name="Tomita M."/>
            <person name="Numata K."/>
            <person name="Arakawa K."/>
        </authorList>
    </citation>
    <scope>NUCLEOTIDE SEQUENCE [LARGE SCALE GENOMIC DNA]</scope>
</reference>